<dbReference type="PANTHER" id="PTHR23088">
    <property type="entry name" value="NITRILASE-RELATED"/>
    <property type="match status" value="1"/>
</dbReference>
<organism evidence="2 3">
    <name type="scientific">Deinococcus rufus</name>
    <dbReference type="NCBI Taxonomy" id="2136097"/>
    <lineage>
        <taxon>Bacteria</taxon>
        <taxon>Thermotogati</taxon>
        <taxon>Deinococcota</taxon>
        <taxon>Deinococci</taxon>
        <taxon>Deinococcales</taxon>
        <taxon>Deinococcaceae</taxon>
        <taxon>Deinococcus</taxon>
    </lineage>
</organism>
<keyword evidence="3" id="KW-1185">Reference proteome</keyword>
<dbReference type="PROSITE" id="PS50263">
    <property type="entry name" value="CN_HYDROLASE"/>
    <property type="match status" value="1"/>
</dbReference>
<dbReference type="Pfam" id="PF00795">
    <property type="entry name" value="CN_hydrolase"/>
    <property type="match status" value="1"/>
</dbReference>
<dbReference type="Proteomes" id="UP001595803">
    <property type="component" value="Unassembled WGS sequence"/>
</dbReference>
<dbReference type="InterPro" id="IPR003010">
    <property type="entry name" value="C-N_Hydrolase"/>
</dbReference>
<feature type="domain" description="CN hydrolase" evidence="1">
    <location>
        <begin position="4"/>
        <end position="262"/>
    </location>
</feature>
<reference evidence="3" key="1">
    <citation type="journal article" date="2019" name="Int. J. Syst. Evol. Microbiol.">
        <title>The Global Catalogue of Microorganisms (GCM) 10K type strain sequencing project: providing services to taxonomists for standard genome sequencing and annotation.</title>
        <authorList>
            <consortium name="The Broad Institute Genomics Platform"/>
            <consortium name="The Broad Institute Genome Sequencing Center for Infectious Disease"/>
            <person name="Wu L."/>
            <person name="Ma J."/>
        </authorList>
    </citation>
    <scope>NUCLEOTIDE SEQUENCE [LARGE SCALE GENOMIC DNA]</scope>
    <source>
        <strain evidence="3">CCTCC AB 2017081</strain>
    </source>
</reference>
<evidence type="ECO:0000313" key="2">
    <source>
        <dbReference type="EMBL" id="MFC3835618.1"/>
    </source>
</evidence>
<dbReference type="PANTHER" id="PTHR23088:SF50">
    <property type="entry name" value="HYDROLASE YHCX"/>
    <property type="match status" value="1"/>
</dbReference>
<dbReference type="RefSeq" id="WP_322474434.1">
    <property type="nucleotide sequence ID" value="NZ_JBHRZG010000024.1"/>
</dbReference>
<comment type="caution">
    <text evidence="2">The sequence shown here is derived from an EMBL/GenBank/DDBJ whole genome shotgun (WGS) entry which is preliminary data.</text>
</comment>
<dbReference type="Gene3D" id="3.60.110.10">
    <property type="entry name" value="Carbon-nitrogen hydrolase"/>
    <property type="match status" value="1"/>
</dbReference>
<evidence type="ECO:0000259" key="1">
    <source>
        <dbReference type="PROSITE" id="PS50263"/>
    </source>
</evidence>
<dbReference type="SUPFAM" id="SSF56317">
    <property type="entry name" value="Carbon-nitrogen hydrolase"/>
    <property type="match status" value="1"/>
</dbReference>
<accession>A0ABV7ZGS0</accession>
<protein>
    <submittedName>
        <fullName evidence="2">Carbon-nitrogen hydrolase family protein</fullName>
    </submittedName>
</protein>
<sequence length="301" mass="32759">MTVIRVAVAAYPVDFHPDWAAYEAKVSAWVQDAARQGAALLVFPEYGALELVSLLPPELHHDVIGMRPALQALLPEFLALHVRLAQQHGVGIVAASLPVASGDGYVNRAYVIGPDGTVSWQDKLMMTRFEDEEWHISPGQGTRVFDLGGVTFGVAICYDSEFPRLARTLAEAGAELLVVPSFTGSRRGYTRVRVGSMARALEGQCYALHAPLIADAMWTYAVEDAHGMSAIYAPADNGLPEDGIVAQGEWNTPGWLIHDLDLTLTRNVRVDGHVLNWRDRVAAQERPSMPDTVALTVPVRG</sequence>
<evidence type="ECO:0000313" key="3">
    <source>
        <dbReference type="Proteomes" id="UP001595803"/>
    </source>
</evidence>
<gene>
    <name evidence="2" type="ORF">ACFOSB_22365</name>
</gene>
<proteinExistence type="predicted"/>
<name>A0ABV7ZGS0_9DEIO</name>
<dbReference type="GO" id="GO:0016787">
    <property type="term" value="F:hydrolase activity"/>
    <property type="evidence" value="ECO:0007669"/>
    <property type="project" value="UniProtKB-KW"/>
</dbReference>
<dbReference type="EMBL" id="JBHRZG010000024">
    <property type="protein sequence ID" value="MFC3835618.1"/>
    <property type="molecule type" value="Genomic_DNA"/>
</dbReference>
<dbReference type="InterPro" id="IPR036526">
    <property type="entry name" value="C-N_Hydrolase_sf"/>
</dbReference>
<keyword evidence="2" id="KW-0378">Hydrolase</keyword>
<dbReference type="CDD" id="cd07574">
    <property type="entry name" value="nitrilase_Rim1_like"/>
    <property type="match status" value="1"/>
</dbReference>